<gene>
    <name evidence="1" type="ORF">AYI70_g9558</name>
</gene>
<dbReference type="Proteomes" id="UP000187283">
    <property type="component" value="Unassembled WGS sequence"/>
</dbReference>
<organism evidence="1 2">
    <name type="scientific">Smittium culicis</name>
    <dbReference type="NCBI Taxonomy" id="133412"/>
    <lineage>
        <taxon>Eukaryota</taxon>
        <taxon>Fungi</taxon>
        <taxon>Fungi incertae sedis</taxon>
        <taxon>Zoopagomycota</taxon>
        <taxon>Kickxellomycotina</taxon>
        <taxon>Harpellomycetes</taxon>
        <taxon>Harpellales</taxon>
        <taxon>Legeriomycetaceae</taxon>
        <taxon>Smittium</taxon>
    </lineage>
</organism>
<evidence type="ECO:0000313" key="2">
    <source>
        <dbReference type="Proteomes" id="UP000187283"/>
    </source>
</evidence>
<reference evidence="1 2" key="1">
    <citation type="submission" date="2017-01" db="EMBL/GenBank/DDBJ databases">
        <authorList>
            <person name="Mah S.A."/>
            <person name="Swanson W.J."/>
            <person name="Moy G.W."/>
            <person name="Vacquier V.D."/>
        </authorList>
    </citation>
    <scope>NUCLEOTIDE SEQUENCE [LARGE SCALE GENOMIC DNA]</scope>
    <source>
        <strain evidence="1 2">GSMNP</strain>
    </source>
</reference>
<protein>
    <submittedName>
        <fullName evidence="1">Uncharacterized protein</fullName>
    </submittedName>
</protein>
<dbReference type="EMBL" id="LSSN01004339">
    <property type="protein sequence ID" value="OMJ11695.1"/>
    <property type="molecule type" value="Genomic_DNA"/>
</dbReference>
<comment type="caution">
    <text evidence="1">The sequence shown here is derived from an EMBL/GenBank/DDBJ whole genome shotgun (WGS) entry which is preliminary data.</text>
</comment>
<sequence length="115" mass="13642">MELIQRNEELNELHFPVKIVDIMLDKLSKEGYSSFLISSHRIVLYIVPKNTRYYNFNQALMSKTFKIVIPMKSQAHYKLLRNCSNIITIENFQFYIHINNYVGSSDKLIVIEQRV</sequence>
<accession>A0A1R1XAN7</accession>
<proteinExistence type="predicted"/>
<keyword evidence="2" id="KW-1185">Reference proteome</keyword>
<dbReference type="AlphaFoldDB" id="A0A1R1XAN7"/>
<evidence type="ECO:0000313" key="1">
    <source>
        <dbReference type="EMBL" id="OMJ11695.1"/>
    </source>
</evidence>
<name>A0A1R1XAN7_9FUNG</name>